<protein>
    <submittedName>
        <fullName evidence="1">Uncharacterized protein</fullName>
    </submittedName>
</protein>
<evidence type="ECO:0000313" key="1">
    <source>
        <dbReference type="EMBL" id="RYR26837.1"/>
    </source>
</evidence>
<keyword evidence="2" id="KW-1185">Reference proteome</keyword>
<dbReference type="AlphaFoldDB" id="A0A445AK50"/>
<organism evidence="1 2">
    <name type="scientific">Arachis hypogaea</name>
    <name type="common">Peanut</name>
    <dbReference type="NCBI Taxonomy" id="3818"/>
    <lineage>
        <taxon>Eukaryota</taxon>
        <taxon>Viridiplantae</taxon>
        <taxon>Streptophyta</taxon>
        <taxon>Embryophyta</taxon>
        <taxon>Tracheophyta</taxon>
        <taxon>Spermatophyta</taxon>
        <taxon>Magnoliopsida</taxon>
        <taxon>eudicotyledons</taxon>
        <taxon>Gunneridae</taxon>
        <taxon>Pentapetalae</taxon>
        <taxon>rosids</taxon>
        <taxon>fabids</taxon>
        <taxon>Fabales</taxon>
        <taxon>Fabaceae</taxon>
        <taxon>Papilionoideae</taxon>
        <taxon>50 kb inversion clade</taxon>
        <taxon>dalbergioids sensu lato</taxon>
        <taxon>Dalbergieae</taxon>
        <taxon>Pterocarpus clade</taxon>
        <taxon>Arachis</taxon>
    </lineage>
</organism>
<dbReference type="EMBL" id="SDMP01000012">
    <property type="protein sequence ID" value="RYR26837.1"/>
    <property type="molecule type" value="Genomic_DNA"/>
</dbReference>
<evidence type="ECO:0000313" key="2">
    <source>
        <dbReference type="Proteomes" id="UP000289738"/>
    </source>
</evidence>
<comment type="caution">
    <text evidence="1">The sequence shown here is derived from an EMBL/GenBank/DDBJ whole genome shotgun (WGS) entry which is preliminary data.</text>
</comment>
<accession>A0A445AK50</accession>
<proteinExistence type="predicted"/>
<reference evidence="1 2" key="1">
    <citation type="submission" date="2019-01" db="EMBL/GenBank/DDBJ databases">
        <title>Sequencing of cultivated peanut Arachis hypogaea provides insights into genome evolution and oil improvement.</title>
        <authorList>
            <person name="Chen X."/>
        </authorList>
    </citation>
    <scope>NUCLEOTIDE SEQUENCE [LARGE SCALE GENOMIC DNA]</scope>
    <source>
        <strain evidence="2">cv. Fuhuasheng</strain>
        <tissue evidence="1">Leaves</tissue>
    </source>
</reference>
<name>A0A445AK50_ARAHY</name>
<dbReference type="Proteomes" id="UP000289738">
    <property type="component" value="Chromosome B02"/>
</dbReference>
<sequence length="530" mass="60442">MICFKNSRSRCYVLLPESEVVKIATMRFLNVHIPDLAHLTEKVRQTKLMKKEKEKYRSEQRSKGKPFTRKEKVAYVTMESSEEEINFETDVDLAELKKGPPYSQVKPVYFRAGNGLLDFLVQQKIKDRDVSLCPRCNVVFDAEIASIFKKERMKKELAHREELLVSSGFGTVRSSKSGMLYIDAIHSEDIRDLLEINTPTFVVEPEVTQEVEGEEEISIRLRNLRWKDLYERNSISCKNGEGKSRVDKNKEVGVDEEYFYEGDDDKIGMISIIPTEYLGEYEGDPDEDYDMEDEEAFSFIRIEDEPGYFLRPTKKQMSHLRLLHITTTLSGIKVNKVLIDGRAAISLLPERMLIKVGKHPDDLVPTNIAMTDFRLSVRLRYPELGFAPTVEFCHNLNISPMCNGSDASNPMADLISAAHCVENRRSVGGGTGTSSSWITRFKTEIKLANVALVGVVEAPEFPDSCPGGPGYLVRLIRVFECVLENAAEDLSSNRPPVLYEKVERQLDVNLQQQELFESQIAEFPLKYEYT</sequence>
<gene>
    <name evidence="1" type="ORF">Ahy_B02g061149</name>
</gene>